<evidence type="ECO:0000313" key="7">
    <source>
        <dbReference type="Proteomes" id="UP000297814"/>
    </source>
</evidence>
<protein>
    <recommendedName>
        <fullName evidence="8">Major facilitator superfamily (MFS) profile domain-containing protein</fullName>
    </recommendedName>
</protein>
<organism evidence="6 7">
    <name type="scientific">Botrytis hyacinthi</name>
    <dbReference type="NCBI Taxonomy" id="278943"/>
    <lineage>
        <taxon>Eukaryota</taxon>
        <taxon>Fungi</taxon>
        <taxon>Dikarya</taxon>
        <taxon>Ascomycota</taxon>
        <taxon>Pezizomycotina</taxon>
        <taxon>Leotiomycetes</taxon>
        <taxon>Helotiales</taxon>
        <taxon>Sclerotiniaceae</taxon>
        <taxon>Botrytis</taxon>
    </lineage>
</organism>
<keyword evidence="7" id="KW-1185">Reference proteome</keyword>
<name>A0A4Z1GBM3_9HELO</name>
<feature type="transmembrane region" description="Helical" evidence="5">
    <location>
        <begin position="190"/>
        <end position="213"/>
    </location>
</feature>
<feature type="transmembrane region" description="Helical" evidence="5">
    <location>
        <begin position="154"/>
        <end position="178"/>
    </location>
</feature>
<evidence type="ECO:0000256" key="1">
    <source>
        <dbReference type="ARBA" id="ARBA00004141"/>
    </source>
</evidence>
<proteinExistence type="predicted"/>
<dbReference type="SUPFAM" id="SSF103473">
    <property type="entry name" value="MFS general substrate transporter"/>
    <property type="match status" value="1"/>
</dbReference>
<dbReference type="AlphaFoldDB" id="A0A4Z1GBM3"/>
<dbReference type="Proteomes" id="UP000297814">
    <property type="component" value="Unassembled WGS sequence"/>
</dbReference>
<evidence type="ECO:0008006" key="8">
    <source>
        <dbReference type="Google" id="ProtNLM"/>
    </source>
</evidence>
<dbReference type="GO" id="GO:0022857">
    <property type="term" value="F:transmembrane transporter activity"/>
    <property type="evidence" value="ECO:0007669"/>
    <property type="project" value="TreeGrafter"/>
</dbReference>
<dbReference type="Gene3D" id="1.20.1720.10">
    <property type="entry name" value="Multidrug resistance protein D"/>
    <property type="match status" value="1"/>
</dbReference>
<comment type="subcellular location">
    <subcellularLocation>
        <location evidence="1">Membrane</location>
        <topology evidence="1">Multi-pass membrane protein</topology>
    </subcellularLocation>
</comment>
<keyword evidence="3 5" id="KW-1133">Transmembrane helix</keyword>
<gene>
    <name evidence="6" type="ORF">BHYA_0313g00110</name>
</gene>
<evidence type="ECO:0000256" key="5">
    <source>
        <dbReference type="SAM" id="Phobius"/>
    </source>
</evidence>
<evidence type="ECO:0000256" key="4">
    <source>
        <dbReference type="ARBA" id="ARBA00023136"/>
    </source>
</evidence>
<dbReference type="PANTHER" id="PTHR23502">
    <property type="entry name" value="MAJOR FACILITATOR SUPERFAMILY"/>
    <property type="match status" value="1"/>
</dbReference>
<evidence type="ECO:0000256" key="3">
    <source>
        <dbReference type="ARBA" id="ARBA00022989"/>
    </source>
</evidence>
<dbReference type="InterPro" id="IPR036259">
    <property type="entry name" value="MFS_trans_sf"/>
</dbReference>
<dbReference type="GO" id="GO:0005886">
    <property type="term" value="C:plasma membrane"/>
    <property type="evidence" value="ECO:0007669"/>
    <property type="project" value="TreeGrafter"/>
</dbReference>
<dbReference type="EMBL" id="PQXK01000313">
    <property type="protein sequence ID" value="TGO32489.1"/>
    <property type="molecule type" value="Genomic_DNA"/>
</dbReference>
<feature type="transmembrane region" description="Helical" evidence="5">
    <location>
        <begin position="73"/>
        <end position="97"/>
    </location>
</feature>
<evidence type="ECO:0000313" key="6">
    <source>
        <dbReference type="EMBL" id="TGO32489.1"/>
    </source>
</evidence>
<accession>A0A4Z1GBM3</accession>
<sequence>MNTATRKSIVFSDNRNVLVLAGQKQDVKSVQPVLDPNDEASRRLETLRNEYGSTWNGLDDLENSYNWLPWLKIAIGVIFSLGQLVTLISASMIAAALGDISRDFKLAGPVMADMYGKRKRGKSLAIASFLTYLGGPALGPILGDIIAQLVVWPWIFWIMPIFNIFLTLAGYFFILPIFGTQLYEKLGFGLGNSLLGFIWIVSGGPICFVLYYWGERIREIDKETEDRSSPSN</sequence>
<feature type="transmembrane region" description="Helical" evidence="5">
    <location>
        <begin position="124"/>
        <end position="142"/>
    </location>
</feature>
<comment type="caution">
    <text evidence="6">The sequence shown here is derived from an EMBL/GenBank/DDBJ whole genome shotgun (WGS) entry which is preliminary data.</text>
</comment>
<evidence type="ECO:0000256" key="2">
    <source>
        <dbReference type="ARBA" id="ARBA00022692"/>
    </source>
</evidence>
<keyword evidence="4 5" id="KW-0472">Membrane</keyword>
<keyword evidence="2 5" id="KW-0812">Transmembrane</keyword>
<dbReference type="PANTHER" id="PTHR23502:SF60">
    <property type="entry name" value="MAJOR FACILITATOR SUPERFAMILY (MFS) PROFILE DOMAIN-CONTAINING PROTEIN-RELATED"/>
    <property type="match status" value="1"/>
</dbReference>
<reference evidence="6 7" key="1">
    <citation type="submission" date="2017-12" db="EMBL/GenBank/DDBJ databases">
        <title>Comparative genomics of Botrytis spp.</title>
        <authorList>
            <person name="Valero-Jimenez C.A."/>
            <person name="Tapia P."/>
            <person name="Veloso J."/>
            <person name="Silva-Moreno E."/>
            <person name="Staats M."/>
            <person name="Valdes J.H."/>
            <person name="Van Kan J.A.L."/>
        </authorList>
    </citation>
    <scope>NUCLEOTIDE SEQUENCE [LARGE SCALE GENOMIC DNA]</scope>
    <source>
        <strain evidence="6 7">Bh0001</strain>
    </source>
</reference>